<dbReference type="FunFam" id="3.40.50.300:FF:000223">
    <property type="entry name" value="Dynein heavy chain 3, axonemal"/>
    <property type="match status" value="1"/>
</dbReference>
<evidence type="ECO:0000259" key="19">
    <source>
        <dbReference type="Pfam" id="PF18199"/>
    </source>
</evidence>
<dbReference type="Gene3D" id="1.20.920.20">
    <property type="match status" value="1"/>
</dbReference>
<evidence type="ECO:0000256" key="12">
    <source>
        <dbReference type="ARBA" id="ARBA00023273"/>
    </source>
</evidence>
<evidence type="ECO:0000256" key="1">
    <source>
        <dbReference type="ARBA" id="ARBA00004430"/>
    </source>
</evidence>
<feature type="domain" description="Dynein heavy chain C-terminal" evidence="19">
    <location>
        <begin position="1690"/>
        <end position="1994"/>
    </location>
</feature>
<evidence type="ECO:0000313" key="21">
    <source>
        <dbReference type="EMBL" id="CAD8787045.1"/>
    </source>
</evidence>
<evidence type="ECO:0000256" key="2">
    <source>
        <dbReference type="ARBA" id="ARBA00022490"/>
    </source>
</evidence>
<evidence type="ECO:0000259" key="15">
    <source>
        <dbReference type="Pfam" id="PF12777"/>
    </source>
</evidence>
<dbReference type="Pfam" id="PF03028">
    <property type="entry name" value="Dynein_heavy"/>
    <property type="match status" value="1"/>
</dbReference>
<evidence type="ECO:0000259" key="16">
    <source>
        <dbReference type="Pfam" id="PF12780"/>
    </source>
</evidence>
<dbReference type="Pfam" id="PF22597">
    <property type="entry name" value="DYN_lid"/>
    <property type="match status" value="1"/>
</dbReference>
<proteinExistence type="predicted"/>
<dbReference type="GO" id="GO:0007018">
    <property type="term" value="P:microtubule-based movement"/>
    <property type="evidence" value="ECO:0007669"/>
    <property type="project" value="InterPro"/>
</dbReference>
<keyword evidence="12" id="KW-0966">Cell projection</keyword>
<keyword evidence="7" id="KW-0243">Dynein</keyword>
<dbReference type="Gene3D" id="1.10.8.1220">
    <property type="match status" value="1"/>
</dbReference>
<dbReference type="FunFam" id="3.40.50.300:FF:002141">
    <property type="entry name" value="Dynein heavy chain"/>
    <property type="match status" value="1"/>
</dbReference>
<dbReference type="FunFam" id="1.10.8.720:FF:000001">
    <property type="entry name" value="dynein heavy chain 7, axonemal"/>
    <property type="match status" value="1"/>
</dbReference>
<name>A0A7S0VE47_9CHLO</name>
<dbReference type="GO" id="GO:0045505">
    <property type="term" value="F:dynein intermediate chain binding"/>
    <property type="evidence" value="ECO:0007669"/>
    <property type="project" value="InterPro"/>
</dbReference>
<dbReference type="Gene3D" id="6.10.140.1060">
    <property type="match status" value="1"/>
</dbReference>
<evidence type="ECO:0000256" key="9">
    <source>
        <dbReference type="ARBA" id="ARBA00023069"/>
    </source>
</evidence>
<dbReference type="GO" id="GO:0005874">
    <property type="term" value="C:microtubule"/>
    <property type="evidence" value="ECO:0007669"/>
    <property type="project" value="UniProtKB-KW"/>
</dbReference>
<dbReference type="InterPro" id="IPR027417">
    <property type="entry name" value="P-loop_NTPase"/>
</dbReference>
<dbReference type="FunFam" id="1.10.8.1220:FF:000001">
    <property type="entry name" value="Dynein axonemal heavy chain 5"/>
    <property type="match status" value="1"/>
</dbReference>
<dbReference type="FunFam" id="3.10.490.20:FF:000001">
    <property type="entry name" value="dynein heavy chain 7, axonemal"/>
    <property type="match status" value="1"/>
</dbReference>
<dbReference type="Gene3D" id="1.20.920.30">
    <property type="match status" value="1"/>
</dbReference>
<dbReference type="InterPro" id="IPR041228">
    <property type="entry name" value="Dynein_C"/>
</dbReference>
<evidence type="ECO:0000256" key="13">
    <source>
        <dbReference type="SAM" id="Coils"/>
    </source>
</evidence>
<dbReference type="Gene3D" id="3.40.50.300">
    <property type="entry name" value="P-loop containing nucleotide triphosphate hydrolases"/>
    <property type="match status" value="3"/>
</dbReference>
<evidence type="ECO:0000256" key="6">
    <source>
        <dbReference type="ARBA" id="ARBA00022840"/>
    </source>
</evidence>
<dbReference type="EMBL" id="HBFM01028929">
    <property type="protein sequence ID" value="CAD8787045.1"/>
    <property type="molecule type" value="Transcribed_RNA"/>
</dbReference>
<dbReference type="InterPro" id="IPR004273">
    <property type="entry name" value="Dynein_heavy_D6_P-loop"/>
</dbReference>
<dbReference type="Pfam" id="PF12781">
    <property type="entry name" value="AAA_9"/>
    <property type="match status" value="1"/>
</dbReference>
<evidence type="ECO:0000259" key="20">
    <source>
        <dbReference type="Pfam" id="PF22597"/>
    </source>
</evidence>
<protein>
    <recommendedName>
        <fullName evidence="22">Dynein heavy chain</fullName>
    </recommendedName>
</protein>
<dbReference type="Pfam" id="PF18199">
    <property type="entry name" value="Dynein_C"/>
    <property type="match status" value="1"/>
</dbReference>
<feature type="domain" description="Dynein 2 heavy chain 1 cytoplasmic ATPase lid" evidence="20">
    <location>
        <begin position="93"/>
        <end position="183"/>
    </location>
</feature>
<keyword evidence="9" id="KW-0969">Cilium</keyword>
<dbReference type="GO" id="GO:0005930">
    <property type="term" value="C:axoneme"/>
    <property type="evidence" value="ECO:0007669"/>
    <property type="project" value="UniProtKB-SubCell"/>
</dbReference>
<dbReference type="Gene3D" id="1.10.8.720">
    <property type="entry name" value="Region D6 of dynein motor"/>
    <property type="match status" value="1"/>
</dbReference>
<feature type="domain" description="Dynein heavy chain coiled coil stalk" evidence="15">
    <location>
        <begin position="555"/>
        <end position="895"/>
    </location>
</feature>
<keyword evidence="2" id="KW-0963">Cytoplasm</keyword>
<dbReference type="Pfam" id="PF12780">
    <property type="entry name" value="AAA_8"/>
    <property type="match status" value="1"/>
</dbReference>
<dbReference type="PANTHER" id="PTHR45703:SF35">
    <property type="entry name" value="DYNEIN HEAVY CHAIN"/>
    <property type="match status" value="1"/>
</dbReference>
<reference evidence="21" key="1">
    <citation type="submission" date="2021-01" db="EMBL/GenBank/DDBJ databases">
        <authorList>
            <person name="Corre E."/>
            <person name="Pelletier E."/>
            <person name="Niang G."/>
            <person name="Scheremetjew M."/>
            <person name="Finn R."/>
            <person name="Kale V."/>
            <person name="Holt S."/>
            <person name="Cochrane G."/>
            <person name="Meng A."/>
            <person name="Brown T."/>
            <person name="Cohen L."/>
        </authorList>
    </citation>
    <scope>NUCLEOTIDE SEQUENCE</scope>
    <source>
        <strain evidence="21">SAG 63-3</strain>
    </source>
</reference>
<keyword evidence="5" id="KW-0970">Cilium biogenesis/degradation</keyword>
<sequence>MPSKETYGAQPPIELLRQFMDYHGWYGRDNVFRALQDVQFVTAMGPPGGGRTFVTNRYLRHFNVLALSQVSDDSLVNIFKTILAWHLSTKNFPASLQALCSPIISATLELYTASMNKLLPTPTKSHYVFNLRDFARVVQGVMMLPPNSLPSGDSQAAAMLYRRLWVHEALRVFYDRLVEDKDRLWLMSALKQATTSHLGSPFDSLMSGLLAHRGEGGAADPAANRDEVTVEDVRRCFFGDYMDTEESEPALRKYSEVTDIKRLLVVMEEALVDFNATSKRPMNLAMFLFAVEHVSRICRLLKQPGGHMLLVGVGGSGRQSLTRLAANLCGMEVFQVEISKSYSKADWREDLKKVLRRAGGDSKHTVFLFSDTQIKDESFVEDINNVLNAGEVPNMFPNDEKMQVLEQVRPRASRKGLETPLELWSFFVAECRKSLHLVLCMSPIGDAFRERLRANPSLVNCCTIDWFQIWPQDALEAVAFKFLREMDLDEKSRGLLVELCQKIHKRIRLASEEFASELGRKNYVTPTSYLELISTFRTLLDTKRGALAKSRSRYVVGLEKLQGSAEQVASMQQELQALQPQLVKTVGDVEKLMGVIAKEKAEVVEPKAAIVKEEETKAQVKADAAKAIKDECEADLAEAMPILHEALAALDTIKESDINYIKKLGNPPAAIKLVLEAVCVILDVKPAKVKDDSGKMVNDYWKPSVGLMNERDFLQKLKTYDKDNIPPRLIDAIRKTYISNENFTPTNAAKASPAAEGMCKWVHAMSSYDKVAKVVAPKKAKLAEAEAAYQEVMVGLRAKQAELQALRAKLAAMEADLKANTKKKERLEQEVALCSVKLERAEKLIGGLGGEKTRWTETAEGLAKAYVALTGDMLVSAAIIAYLGAFTAAYRQRIAGEFVTLCHDSGIPHSPSYTLQQVLGEPVKIRDWLIAGLPNDSFSIENGIIVASARRWPLMIDPQGQANKWVKNLEKARKLQVIKLSEGGEYLRVLENAIQFGLPVLLENVLEELDPSLEPLLLKQVFKSGGVNCIRLGDNTIEYSNEFRFYMTTKLRNPHYLPEIAVKVTLLNFMITPAGLSDQLLGVAVATERPDLEEQKAALVIQSAENVRKLEEIEDKILHVLSTSTGNILEDETAISIITEAKTLGNEIAVKQKAAEVTEQAIDQARVGYKPCGDYTSILFFAISDLAAIDPMYQYSLPWFVNLFVGSMRAAAPDSVLDTRLQNIYDHFTYSLYCNVCRSLFEKDKLLFAFLLCSRIMQSRGRIDPDEWMFLLTGGLGSGGERPNPCSEWLTERGWRELCRLDHLPSFAGVTDSLEQNPNAWKPLYDATDPHAVQLPGNFNRLDAFRRLLLVRCFRPDKVVPAVQEFVEVNLERKYVEPPPFDLQACYADSSCTTPLIFVLSAGSDPTAALLQFASEKKMDSRMFTISLGQGQGPKAAAMISEAVKSGSWVVLQNCHLAPSWMPSLDKICEELTPDNVSPEFRLWMTSYPSPKFPVNILQNGVKMTNEPPKGIRANLKRSFQLEPICQDEFFETCSKPGPFKKLLFGLTFFHAIIQERRRFGPLGWNIPYGFDDGDQRISVRQLHMFLNENEKMPFDALRYATGECNYGGRVTDDKDRLLLMTLLEKCYCPEILVEEPVYHLSSSGLYFAPDVKDGTTDRASFLAYIETLPIVPLPEAFGLHANADIAKDQQDTTLMLQSLLDIQGGGGGGGGNSASAEEARVAAVVSECLLKLPQSFDIEAVGRKYPVRYEESTNTVIVQEMSRFNKLTSKMRESLKAIDLAIQGLLVMSSELESAYRAIAVNQIPELWQRVSYPSLKPLGSYLDDLYKRLNMFDEWYKSGAPPTFWLSGFFFVQSFLTAGLQNYARRSKIPIDMVGYDFEMMATDPDLYLQGPREGVYVHGLFLEGCGWESTSKRLAESQPKVLYVPAPVMWLRPKPLDSMSNYKHYNCPVYRTGDRRGVLATTGHSTNFVLFIKMPTDKDPKHWIIRGVAMLSQLSD</sequence>
<evidence type="ECO:0000256" key="5">
    <source>
        <dbReference type="ARBA" id="ARBA00022794"/>
    </source>
</evidence>
<dbReference type="FunFam" id="1.20.1270.280:FF:000001">
    <property type="entry name" value="dynein heavy chain 7, axonemal"/>
    <property type="match status" value="1"/>
</dbReference>
<dbReference type="GO" id="GO:0008569">
    <property type="term" value="F:minus-end-directed microtubule motor activity"/>
    <property type="evidence" value="ECO:0007669"/>
    <property type="project" value="InterPro"/>
</dbReference>
<evidence type="ECO:0000256" key="7">
    <source>
        <dbReference type="ARBA" id="ARBA00023017"/>
    </source>
</evidence>
<keyword evidence="4" id="KW-0547">Nucleotide-binding</keyword>
<dbReference type="InterPro" id="IPR041658">
    <property type="entry name" value="AAA_lid_11"/>
</dbReference>
<dbReference type="Pfam" id="PF12775">
    <property type="entry name" value="AAA_7"/>
    <property type="match status" value="1"/>
</dbReference>
<dbReference type="InterPro" id="IPR024743">
    <property type="entry name" value="Dynein_HC_stalk"/>
</dbReference>
<keyword evidence="8 13" id="KW-0175">Coiled coil</keyword>
<evidence type="ECO:0000256" key="8">
    <source>
        <dbReference type="ARBA" id="ARBA00023054"/>
    </source>
</evidence>
<dbReference type="FunFam" id="3.40.50.300:FF:000362">
    <property type="entry name" value="Dynein, axonemal, heavy chain 6"/>
    <property type="match status" value="1"/>
</dbReference>
<dbReference type="FunFam" id="1.20.920.30:FF:000009">
    <property type="entry name" value="Dynein heavy chain 9"/>
    <property type="match status" value="1"/>
</dbReference>
<dbReference type="InterPro" id="IPR042219">
    <property type="entry name" value="AAA_lid_11_sf"/>
</dbReference>
<gene>
    <name evidence="21" type="ORF">PPAR00522_LOCUS18762</name>
</gene>
<dbReference type="SUPFAM" id="SSF52540">
    <property type="entry name" value="P-loop containing nucleoside triphosphate hydrolases"/>
    <property type="match status" value="2"/>
</dbReference>
<comment type="subcellular location">
    <subcellularLocation>
        <location evidence="1">Cytoplasm</location>
        <location evidence="1">Cytoskeleton</location>
        <location evidence="1">Cilium axoneme</location>
    </subcellularLocation>
</comment>
<dbReference type="InterPro" id="IPR035706">
    <property type="entry name" value="AAA_9"/>
</dbReference>
<keyword evidence="6" id="KW-0067">ATP-binding</keyword>
<dbReference type="GO" id="GO:0051959">
    <property type="term" value="F:dynein light intermediate chain binding"/>
    <property type="evidence" value="ECO:0007669"/>
    <property type="project" value="InterPro"/>
</dbReference>
<feature type="domain" description="Dynein heavy chain ATP-binding dynein motor region" evidence="17">
    <location>
        <begin position="926"/>
        <end position="1148"/>
    </location>
</feature>
<accession>A0A7S0VE47</accession>
<evidence type="ECO:0008006" key="22">
    <source>
        <dbReference type="Google" id="ProtNLM"/>
    </source>
</evidence>
<dbReference type="GO" id="GO:0005524">
    <property type="term" value="F:ATP binding"/>
    <property type="evidence" value="ECO:0007669"/>
    <property type="project" value="UniProtKB-KW"/>
</dbReference>
<evidence type="ECO:0000256" key="11">
    <source>
        <dbReference type="ARBA" id="ARBA00023212"/>
    </source>
</evidence>
<keyword evidence="10" id="KW-0505">Motor protein</keyword>
<feature type="domain" description="Dynein heavy chain AAA module D4" evidence="16">
    <location>
        <begin position="282"/>
        <end position="539"/>
    </location>
</feature>
<dbReference type="InterPro" id="IPR026983">
    <property type="entry name" value="DHC"/>
</dbReference>
<dbReference type="Gene3D" id="1.20.1270.280">
    <property type="match status" value="1"/>
</dbReference>
<evidence type="ECO:0000259" key="17">
    <source>
        <dbReference type="Pfam" id="PF12781"/>
    </source>
</evidence>
<dbReference type="Pfam" id="PF18198">
    <property type="entry name" value="AAA_lid_11"/>
    <property type="match status" value="1"/>
</dbReference>
<evidence type="ECO:0000259" key="14">
    <source>
        <dbReference type="Pfam" id="PF03028"/>
    </source>
</evidence>
<organism evidence="21">
    <name type="scientific">Polytomella parva</name>
    <dbReference type="NCBI Taxonomy" id="51329"/>
    <lineage>
        <taxon>Eukaryota</taxon>
        <taxon>Viridiplantae</taxon>
        <taxon>Chlorophyta</taxon>
        <taxon>core chlorophytes</taxon>
        <taxon>Chlorophyceae</taxon>
        <taxon>CS clade</taxon>
        <taxon>Chlamydomonadales</taxon>
        <taxon>Chlamydomonadaceae</taxon>
        <taxon>Polytomella</taxon>
    </lineage>
</organism>
<dbReference type="InterPro" id="IPR054354">
    <property type="entry name" value="DYNC2H1-like_lid"/>
</dbReference>
<feature type="domain" description="Dynein heavy chain AAA lid" evidence="18">
    <location>
        <begin position="1540"/>
        <end position="1684"/>
    </location>
</feature>
<dbReference type="Pfam" id="PF12777">
    <property type="entry name" value="MT"/>
    <property type="match status" value="1"/>
</dbReference>
<evidence type="ECO:0000256" key="10">
    <source>
        <dbReference type="ARBA" id="ARBA00023175"/>
    </source>
</evidence>
<evidence type="ECO:0000256" key="4">
    <source>
        <dbReference type="ARBA" id="ARBA00022741"/>
    </source>
</evidence>
<feature type="coiled-coil region" evidence="13">
    <location>
        <begin position="796"/>
        <end position="844"/>
    </location>
</feature>
<feature type="domain" description="Dynein heavy chain region D6 P-loop" evidence="14">
    <location>
        <begin position="1391"/>
        <end position="1505"/>
    </location>
</feature>
<dbReference type="Gene3D" id="3.10.490.20">
    <property type="match status" value="1"/>
</dbReference>
<keyword evidence="11" id="KW-0206">Cytoskeleton</keyword>
<dbReference type="InterPro" id="IPR043160">
    <property type="entry name" value="Dynein_C_barrel"/>
</dbReference>
<evidence type="ECO:0000256" key="3">
    <source>
        <dbReference type="ARBA" id="ARBA00022701"/>
    </source>
</evidence>
<dbReference type="GO" id="GO:0060271">
    <property type="term" value="P:cilium assembly"/>
    <property type="evidence" value="ECO:0007669"/>
    <property type="project" value="UniProtKB-ARBA"/>
</dbReference>
<dbReference type="FunFam" id="1.20.920.20:FF:000006">
    <property type="entry name" value="Dynein, axonemal, heavy chain 6"/>
    <property type="match status" value="1"/>
</dbReference>
<dbReference type="InterPro" id="IPR024317">
    <property type="entry name" value="Dynein_heavy_chain_D4_dom"/>
</dbReference>
<dbReference type="PANTHER" id="PTHR45703">
    <property type="entry name" value="DYNEIN HEAVY CHAIN"/>
    <property type="match status" value="1"/>
</dbReference>
<dbReference type="GO" id="GO:0030286">
    <property type="term" value="C:dynein complex"/>
    <property type="evidence" value="ECO:0007669"/>
    <property type="project" value="UniProtKB-KW"/>
</dbReference>
<keyword evidence="3" id="KW-0493">Microtubule</keyword>
<evidence type="ECO:0000259" key="18">
    <source>
        <dbReference type="Pfam" id="PF18198"/>
    </source>
</evidence>